<organism evidence="2 3">
    <name type="scientific">Pseudoalteromonas lipolytica</name>
    <dbReference type="NCBI Taxonomy" id="570156"/>
    <lineage>
        <taxon>Bacteria</taxon>
        <taxon>Pseudomonadati</taxon>
        <taxon>Pseudomonadota</taxon>
        <taxon>Gammaproteobacteria</taxon>
        <taxon>Alteromonadales</taxon>
        <taxon>Pseudoalteromonadaceae</taxon>
        <taxon>Pseudoalteromonas</taxon>
    </lineage>
</organism>
<proteinExistence type="predicted"/>
<dbReference type="OrthoDB" id="5943at2"/>
<dbReference type="Pfam" id="PF10670">
    <property type="entry name" value="DUF4198"/>
    <property type="match status" value="1"/>
</dbReference>
<evidence type="ECO:0000313" key="3">
    <source>
        <dbReference type="Proteomes" id="UP000050378"/>
    </source>
</evidence>
<dbReference type="EMBL" id="LJTC01000004">
    <property type="protein sequence ID" value="KPM84034.1"/>
    <property type="molecule type" value="Genomic_DNA"/>
</dbReference>
<dbReference type="InterPro" id="IPR019613">
    <property type="entry name" value="DUF4198"/>
</dbReference>
<dbReference type="AlphaFoldDB" id="A0A0P7E2D6"/>
<dbReference type="Proteomes" id="UP000050378">
    <property type="component" value="Unassembled WGS sequence"/>
</dbReference>
<sequence>MKLKLLKTALIGAVTFTALASGYAQAHARWLMPSHTSLSGEKTHYVMIDASISNELFSPDKAYRPKQKGAEYDDSLLVALAPNGKPVEETIRAYYLKRKNSAAVSLTQDGTYHIAMQQKPMLMTFYKDKDGNRGRVFAGKKEADLPAGATDVRTVKSIATVDTFVSRNGTSKPTLLGQGLEISGPTHPNDLFAGEEAKFQLLMDGKPAADVELAIVRGSARYRNERDEVKVTTDKKGFFTVTFAHADMYLIEASVDQKPTEADIDNVRYSLFTTLEVAPE</sequence>
<dbReference type="STRING" id="570156.AOG27_06945"/>
<dbReference type="PATRIC" id="fig|570156.3.peg.2441"/>
<protein>
    <submittedName>
        <fullName evidence="2">Nikel transport family protein NikM</fullName>
    </submittedName>
</protein>
<dbReference type="RefSeq" id="WP_054552293.1">
    <property type="nucleotide sequence ID" value="NZ_LJTC01000004.1"/>
</dbReference>
<feature type="chain" id="PRO_5006138231" evidence="1">
    <location>
        <begin position="21"/>
        <end position="280"/>
    </location>
</feature>
<name>A0A0P7E2D6_9GAMM</name>
<evidence type="ECO:0000313" key="2">
    <source>
        <dbReference type="EMBL" id="KPM84034.1"/>
    </source>
</evidence>
<comment type="caution">
    <text evidence="2">The sequence shown here is derived from an EMBL/GenBank/DDBJ whole genome shotgun (WGS) entry which is preliminary data.</text>
</comment>
<feature type="signal peptide" evidence="1">
    <location>
        <begin position="1"/>
        <end position="20"/>
    </location>
</feature>
<gene>
    <name evidence="2" type="ORF">AOG27_06945</name>
</gene>
<evidence type="ECO:0000256" key="1">
    <source>
        <dbReference type="SAM" id="SignalP"/>
    </source>
</evidence>
<keyword evidence="1" id="KW-0732">Signal</keyword>
<reference evidence="2 3" key="1">
    <citation type="submission" date="2015-09" db="EMBL/GenBank/DDBJ databases">
        <title>Draft Genome Sequence of Pseudoalteromonas lipolytica UCD-48B.</title>
        <authorList>
            <person name="Krusor M."/>
            <person name="Coil D.A."/>
            <person name="Lang J.M."/>
            <person name="Eisen J.A."/>
            <person name="Alexiev A."/>
        </authorList>
    </citation>
    <scope>NUCLEOTIDE SEQUENCE [LARGE SCALE GENOMIC DNA]</scope>
    <source>
        <strain evidence="2 3">UCD-48B</strain>
    </source>
</reference>
<accession>A0A0P7E2D6</accession>